<evidence type="ECO:0000313" key="2">
    <source>
        <dbReference type="EMBL" id="ROT69729.1"/>
    </source>
</evidence>
<protein>
    <submittedName>
        <fullName evidence="2">Uncharacterized protein</fullName>
    </submittedName>
</protein>
<feature type="region of interest" description="Disordered" evidence="1">
    <location>
        <begin position="1"/>
        <end position="334"/>
    </location>
</feature>
<feature type="compositionally biased region" description="Pro residues" evidence="1">
    <location>
        <begin position="138"/>
        <end position="149"/>
    </location>
</feature>
<keyword evidence="3" id="KW-1185">Reference proteome</keyword>
<proteinExistence type="predicted"/>
<feature type="compositionally biased region" description="Polar residues" evidence="1">
    <location>
        <begin position="187"/>
        <end position="202"/>
    </location>
</feature>
<feature type="compositionally biased region" description="Basic residues" evidence="1">
    <location>
        <begin position="64"/>
        <end position="86"/>
    </location>
</feature>
<organism evidence="2 3">
    <name type="scientific">Penaeus vannamei</name>
    <name type="common">Whiteleg shrimp</name>
    <name type="synonym">Litopenaeus vannamei</name>
    <dbReference type="NCBI Taxonomy" id="6689"/>
    <lineage>
        <taxon>Eukaryota</taxon>
        <taxon>Metazoa</taxon>
        <taxon>Ecdysozoa</taxon>
        <taxon>Arthropoda</taxon>
        <taxon>Crustacea</taxon>
        <taxon>Multicrustacea</taxon>
        <taxon>Malacostraca</taxon>
        <taxon>Eumalacostraca</taxon>
        <taxon>Eucarida</taxon>
        <taxon>Decapoda</taxon>
        <taxon>Dendrobranchiata</taxon>
        <taxon>Penaeoidea</taxon>
        <taxon>Penaeidae</taxon>
        <taxon>Penaeus</taxon>
    </lineage>
</organism>
<evidence type="ECO:0000256" key="1">
    <source>
        <dbReference type="SAM" id="MobiDB-lite"/>
    </source>
</evidence>
<feature type="compositionally biased region" description="Basic residues" evidence="1">
    <location>
        <begin position="309"/>
        <end position="318"/>
    </location>
</feature>
<sequence length="644" mass="67594">MRSTGGKAAQLPPATRSPPVPRTQAPLPATQSQVKPRPSAPASDKVSTGPRTQAPLPATQSQVKPRKRQTGHSLNHRFSSRQRQGLHRSPDASATTGHSITGKAATPSAPASDKVSTGPPDASATTGHSITGKAATPQLPPATRSPPVPRTQAPLPATQSQVKPRPPQLPPATRSPPVPRTQAPLPATQSQVKPRPLSSRQRQGLHRSPDASATTGHSITGKAATPSAPASDKATGPLPATQSQVKPRQLKDASATTGHSITGKAAQLPPATRSPPSLPATHPRPPQLPPATRSPPVPRTQAPLPLLHRAPHSRRSHPHQVTGTSPHQRPPQDALPSVITRMFGTVGVPPMVASFKPEADSLSALPRISETSGLSRLVVSLTPEDELPSAAPHVSETIGVSHLVVSLKPEDGLPSVPSRVTVICYDSAVDIRVKPEDGLPSEILRASEASDASIRTFFFSGPRLTAPTPPPSLRGLFGAGERAIYGWHGIDDFRLSERLASVALPAPRGKGWSLFTLDQRQRDPCPPRACQGVPYCKVTHPQVAVLDLPTPTRATSVTHALGLPTPAAPVASHTLSIVLPSTSRNDARTDLTVGSALTPPRACQLSFRFCILSPLTASFAHTVDYTLVDPLTSPSLLKGLAFLP</sequence>
<accession>A0A3R7PKR4</accession>
<name>A0A3R7PKR4_PENVA</name>
<comment type="caution">
    <text evidence="2">The sequence shown here is derived from an EMBL/GenBank/DDBJ whole genome shotgun (WGS) entry which is preliminary data.</text>
</comment>
<dbReference type="Proteomes" id="UP000283509">
    <property type="component" value="Unassembled WGS sequence"/>
</dbReference>
<reference evidence="2 3" key="1">
    <citation type="submission" date="2018-04" db="EMBL/GenBank/DDBJ databases">
        <authorList>
            <person name="Zhang X."/>
            <person name="Yuan J."/>
            <person name="Li F."/>
            <person name="Xiang J."/>
        </authorList>
    </citation>
    <scope>NUCLEOTIDE SEQUENCE [LARGE SCALE GENOMIC DNA]</scope>
    <source>
        <tissue evidence="2">Muscle</tissue>
    </source>
</reference>
<reference evidence="2 3" key="2">
    <citation type="submission" date="2019-01" db="EMBL/GenBank/DDBJ databases">
        <title>The decoding of complex shrimp genome reveals the adaptation for benthos swimmer, frequently molting mechanism and breeding impact on genome.</title>
        <authorList>
            <person name="Sun Y."/>
            <person name="Gao Y."/>
            <person name="Yu Y."/>
        </authorList>
    </citation>
    <scope>NUCLEOTIDE SEQUENCE [LARGE SCALE GENOMIC DNA]</scope>
    <source>
        <tissue evidence="2">Muscle</tissue>
    </source>
</reference>
<gene>
    <name evidence="2" type="ORF">C7M84_012051</name>
</gene>
<feature type="compositionally biased region" description="Pro residues" evidence="1">
    <location>
        <begin position="164"/>
        <end position="179"/>
    </location>
</feature>
<dbReference type="EMBL" id="QCYY01002524">
    <property type="protein sequence ID" value="ROT69729.1"/>
    <property type="molecule type" value="Genomic_DNA"/>
</dbReference>
<dbReference type="AlphaFoldDB" id="A0A3R7PKR4"/>
<feature type="compositionally biased region" description="Pro residues" evidence="1">
    <location>
        <begin position="272"/>
        <end position="298"/>
    </location>
</feature>
<evidence type="ECO:0000313" key="3">
    <source>
        <dbReference type="Proteomes" id="UP000283509"/>
    </source>
</evidence>